<dbReference type="GO" id="GO:0003676">
    <property type="term" value="F:nucleic acid binding"/>
    <property type="evidence" value="ECO:0007669"/>
    <property type="project" value="InterPro"/>
</dbReference>
<gene>
    <name evidence="3" type="ORF">Goari_010233</name>
</gene>
<sequence>LTRNWPLIRESLVEDGNKIICWRDPWIPNVGPLDNLIPGHSTLDMNCLLSDMVIGPQRVKFFIWLVFKHRLLTMKEIVRRGLGHDLTCGVCSHVSEDVLHVLRDCTATRYMWDLLIQMDWHTKFYSSSLQEWLVLNLWFYYSGGIARNREEEWILGFKRYLGNCSVFYVEFWGILDGLTLLLDREYGSVLIQTNNLEVAKAI</sequence>
<dbReference type="GO" id="GO:0004523">
    <property type="term" value="F:RNA-DNA hybrid ribonuclease activity"/>
    <property type="evidence" value="ECO:0007669"/>
    <property type="project" value="InterPro"/>
</dbReference>
<feature type="non-terminal residue" evidence="3">
    <location>
        <position position="1"/>
    </location>
</feature>
<dbReference type="Pfam" id="PF13456">
    <property type="entry name" value="RVT_3"/>
    <property type="match status" value="1"/>
</dbReference>
<feature type="domain" description="RNase H type-1" evidence="1">
    <location>
        <begin position="142"/>
        <end position="202"/>
    </location>
</feature>
<evidence type="ECO:0000313" key="3">
    <source>
        <dbReference type="EMBL" id="MBA0692696.1"/>
    </source>
</evidence>
<dbReference type="InterPro" id="IPR026960">
    <property type="entry name" value="RVT-Znf"/>
</dbReference>
<protein>
    <recommendedName>
        <fullName evidence="5">Reverse transcriptase zinc-binding domain-containing protein</fullName>
    </recommendedName>
</protein>
<keyword evidence="4" id="KW-1185">Reference proteome</keyword>
<evidence type="ECO:0008006" key="5">
    <source>
        <dbReference type="Google" id="ProtNLM"/>
    </source>
</evidence>
<name>A0A7J8XZF4_GOSAI</name>
<dbReference type="EMBL" id="JABFAA010000009">
    <property type="protein sequence ID" value="MBA0692696.1"/>
    <property type="molecule type" value="Genomic_DNA"/>
</dbReference>
<proteinExistence type="predicted"/>
<evidence type="ECO:0000313" key="4">
    <source>
        <dbReference type="Proteomes" id="UP000593577"/>
    </source>
</evidence>
<dbReference type="Proteomes" id="UP000593577">
    <property type="component" value="Unassembled WGS sequence"/>
</dbReference>
<reference evidence="3 4" key="1">
    <citation type="journal article" date="2019" name="Genome Biol. Evol.">
        <title>Insights into the evolution of the New World diploid cottons (Gossypium, subgenus Houzingenia) based on genome sequencing.</title>
        <authorList>
            <person name="Grover C.E."/>
            <person name="Arick M.A. 2nd"/>
            <person name="Thrash A."/>
            <person name="Conover J.L."/>
            <person name="Sanders W.S."/>
            <person name="Peterson D.G."/>
            <person name="Frelichowski J.E."/>
            <person name="Scheffler J.A."/>
            <person name="Scheffler B.E."/>
            <person name="Wendel J.F."/>
        </authorList>
    </citation>
    <scope>NUCLEOTIDE SEQUENCE [LARGE SCALE GENOMIC DNA]</scope>
    <source>
        <strain evidence="3">185</strain>
        <tissue evidence="3">Leaf</tissue>
    </source>
</reference>
<accession>A0A7J8XZF4</accession>
<organism evidence="3 4">
    <name type="scientific">Gossypium aridum</name>
    <name type="common">American cotton</name>
    <name type="synonym">Erioxylum aridum</name>
    <dbReference type="NCBI Taxonomy" id="34290"/>
    <lineage>
        <taxon>Eukaryota</taxon>
        <taxon>Viridiplantae</taxon>
        <taxon>Streptophyta</taxon>
        <taxon>Embryophyta</taxon>
        <taxon>Tracheophyta</taxon>
        <taxon>Spermatophyta</taxon>
        <taxon>Magnoliopsida</taxon>
        <taxon>eudicotyledons</taxon>
        <taxon>Gunneridae</taxon>
        <taxon>Pentapetalae</taxon>
        <taxon>rosids</taxon>
        <taxon>malvids</taxon>
        <taxon>Malvales</taxon>
        <taxon>Malvaceae</taxon>
        <taxon>Malvoideae</taxon>
        <taxon>Gossypium</taxon>
    </lineage>
</organism>
<dbReference type="InterPro" id="IPR002156">
    <property type="entry name" value="RNaseH_domain"/>
</dbReference>
<dbReference type="Pfam" id="PF13966">
    <property type="entry name" value="zf-RVT"/>
    <property type="match status" value="1"/>
</dbReference>
<comment type="caution">
    <text evidence="3">The sequence shown here is derived from an EMBL/GenBank/DDBJ whole genome shotgun (WGS) entry which is preliminary data.</text>
</comment>
<dbReference type="AlphaFoldDB" id="A0A7J8XZF4"/>
<evidence type="ECO:0000259" key="1">
    <source>
        <dbReference type="Pfam" id="PF13456"/>
    </source>
</evidence>
<evidence type="ECO:0000259" key="2">
    <source>
        <dbReference type="Pfam" id="PF13966"/>
    </source>
</evidence>
<feature type="domain" description="Reverse transcriptase zinc-binding" evidence="2">
    <location>
        <begin position="56"/>
        <end position="112"/>
    </location>
</feature>